<feature type="compositionally biased region" description="Polar residues" evidence="1">
    <location>
        <begin position="217"/>
        <end position="228"/>
    </location>
</feature>
<gene>
    <name evidence="2" type="ORF">PXEA_LOCUS7533</name>
</gene>
<accession>A0A3S4ZKW6</accession>
<feature type="region of interest" description="Disordered" evidence="1">
    <location>
        <begin position="1"/>
        <end position="21"/>
    </location>
</feature>
<evidence type="ECO:0000313" key="2">
    <source>
        <dbReference type="EMBL" id="VEL14093.1"/>
    </source>
</evidence>
<dbReference type="Proteomes" id="UP000784294">
    <property type="component" value="Unassembled WGS sequence"/>
</dbReference>
<feature type="region of interest" description="Disordered" evidence="1">
    <location>
        <begin position="75"/>
        <end position="105"/>
    </location>
</feature>
<sequence length="336" mass="36921">MIDNTPAQTSQHAGASSSSSVLPTSSAFICLPSQPKLTCPINPLAGRDSMPTGSSSVQVPGDSFRFKRSRPLLLSEKQRASSPLKNELHDSNSKTGTIQGPTGDNGLVLLSQKSLNRKRLESNPDVLHCHEEAVMPLTSGGMSSASRRAWYERGSVGRRTTECVVLRLSQVYFRQARFPPTSKLKSDLKLINSMAVIDSDTPQQQQLANSDTKDSNPHNSDARQSTSCDHWHISPPSQPDSRYVIRIGELLITDRVSASRVNQLLYPLCRTSEIIPVCYPPTDTSLAMLRATLVYRRISPSLAPRVLAWPKSVGSDRKGVQAKRRDELLFNGGKRC</sequence>
<protein>
    <submittedName>
        <fullName evidence="2">Uncharacterized protein</fullName>
    </submittedName>
</protein>
<comment type="caution">
    <text evidence="2">The sequence shown here is derived from an EMBL/GenBank/DDBJ whole genome shotgun (WGS) entry which is preliminary data.</text>
</comment>
<proteinExistence type="predicted"/>
<evidence type="ECO:0000256" key="1">
    <source>
        <dbReference type="SAM" id="MobiDB-lite"/>
    </source>
</evidence>
<feature type="compositionally biased region" description="Polar residues" evidence="1">
    <location>
        <begin position="200"/>
        <end position="210"/>
    </location>
</feature>
<reference evidence="2" key="1">
    <citation type="submission" date="2018-11" db="EMBL/GenBank/DDBJ databases">
        <authorList>
            <consortium name="Pathogen Informatics"/>
        </authorList>
    </citation>
    <scope>NUCLEOTIDE SEQUENCE</scope>
</reference>
<name>A0A3S4ZKW6_9PLAT</name>
<keyword evidence="3" id="KW-1185">Reference proteome</keyword>
<feature type="region of interest" description="Disordered" evidence="1">
    <location>
        <begin position="199"/>
        <end position="235"/>
    </location>
</feature>
<feature type="compositionally biased region" description="Polar residues" evidence="1">
    <location>
        <begin position="93"/>
        <end position="102"/>
    </location>
</feature>
<dbReference type="AlphaFoldDB" id="A0A3S4ZKW6"/>
<feature type="compositionally biased region" description="Low complexity" evidence="1">
    <location>
        <begin position="10"/>
        <end position="21"/>
    </location>
</feature>
<evidence type="ECO:0000313" key="3">
    <source>
        <dbReference type="Proteomes" id="UP000784294"/>
    </source>
</evidence>
<dbReference type="EMBL" id="CAAALY010019972">
    <property type="protein sequence ID" value="VEL14093.1"/>
    <property type="molecule type" value="Genomic_DNA"/>
</dbReference>
<organism evidence="2 3">
    <name type="scientific">Protopolystoma xenopodis</name>
    <dbReference type="NCBI Taxonomy" id="117903"/>
    <lineage>
        <taxon>Eukaryota</taxon>
        <taxon>Metazoa</taxon>
        <taxon>Spiralia</taxon>
        <taxon>Lophotrochozoa</taxon>
        <taxon>Platyhelminthes</taxon>
        <taxon>Monogenea</taxon>
        <taxon>Polyopisthocotylea</taxon>
        <taxon>Polystomatidea</taxon>
        <taxon>Polystomatidae</taxon>
        <taxon>Protopolystoma</taxon>
    </lineage>
</organism>
<feature type="region of interest" description="Disordered" evidence="1">
    <location>
        <begin position="42"/>
        <end position="62"/>
    </location>
</feature>